<evidence type="ECO:0000259" key="1">
    <source>
        <dbReference type="Pfam" id="PF06985"/>
    </source>
</evidence>
<dbReference type="EMBL" id="NKCI01000467">
    <property type="protein sequence ID" value="RSL40800.1"/>
    <property type="molecule type" value="Genomic_DNA"/>
</dbReference>
<dbReference type="PANTHER" id="PTHR24148">
    <property type="entry name" value="ANKYRIN REPEAT DOMAIN-CONTAINING PROTEIN 39 HOMOLOG-RELATED"/>
    <property type="match status" value="1"/>
</dbReference>
<sequence>MPSEPTIRGDCDALDEPKSGFNNDDVSHLIYEPLNPAVDEIRLLTLHPVSETDSTLSAPFPMLPLLQKLRPSILLNDVNFHVTPSLAFILSALRLDNQTRVLWIDALCINQSDVQERSQQVALMRKIYSCCRQDIAWLGELPDNDPESKPASNNRYRCRPQRLSVKEGMEFMNQLTQKNPETLKSLRDKFNSLFPGEDHSRFEHVPDLLLSRNDQEKLSALFRGPSFWERLWIVQELSMAPRVVLMCEGAELNWDALSTLFQDEPYFDAFHTTDHHGGYRYFSSIFLKVKLVEDQRQLSTSALPTRHESSLLDVLGRFRDLQSTDPRDKIYGLLGLVTQDHGIVVHYSKPLRDLYKEATLSIINLSKNLDIICQNPFEREGGPLVLRQDENAAQAPEMFPSWHRV</sequence>
<accession>A0A428NJ36</accession>
<dbReference type="InterPro" id="IPR010730">
    <property type="entry name" value="HET"/>
</dbReference>
<dbReference type="OrthoDB" id="3477286at2759"/>
<dbReference type="InterPro" id="IPR052895">
    <property type="entry name" value="HetReg/Transcr_Mod"/>
</dbReference>
<evidence type="ECO:0000313" key="3">
    <source>
        <dbReference type="Proteomes" id="UP000288168"/>
    </source>
</evidence>
<comment type="caution">
    <text evidence="2">The sequence shown here is derived from an EMBL/GenBank/DDBJ whole genome shotgun (WGS) entry which is preliminary data.</text>
</comment>
<gene>
    <name evidence="2" type="ORF">CEP54_016018</name>
</gene>
<dbReference type="AlphaFoldDB" id="A0A428NJ36"/>
<proteinExistence type="predicted"/>
<organism evidence="2 3">
    <name type="scientific">Fusarium duplospermum</name>
    <dbReference type="NCBI Taxonomy" id="1325734"/>
    <lineage>
        <taxon>Eukaryota</taxon>
        <taxon>Fungi</taxon>
        <taxon>Dikarya</taxon>
        <taxon>Ascomycota</taxon>
        <taxon>Pezizomycotina</taxon>
        <taxon>Sordariomycetes</taxon>
        <taxon>Hypocreomycetidae</taxon>
        <taxon>Hypocreales</taxon>
        <taxon>Nectriaceae</taxon>
        <taxon>Fusarium</taxon>
        <taxon>Fusarium solani species complex</taxon>
    </lineage>
</organism>
<name>A0A428NJ36_9HYPO</name>
<protein>
    <recommendedName>
        <fullName evidence="1">Heterokaryon incompatibility domain-containing protein</fullName>
    </recommendedName>
</protein>
<dbReference type="Proteomes" id="UP000288168">
    <property type="component" value="Unassembled WGS sequence"/>
</dbReference>
<reference evidence="2 3" key="1">
    <citation type="submission" date="2017-06" db="EMBL/GenBank/DDBJ databases">
        <title>Comparative genomic analysis of Ambrosia Fusariam Clade fungi.</title>
        <authorList>
            <person name="Stajich J.E."/>
            <person name="Carrillo J."/>
            <person name="Kijimoto T."/>
            <person name="Eskalen A."/>
            <person name="O'Donnell K."/>
            <person name="Kasson M."/>
        </authorList>
    </citation>
    <scope>NUCLEOTIDE SEQUENCE [LARGE SCALE GENOMIC DNA]</scope>
    <source>
        <strain evidence="2 3">NRRL62584</strain>
    </source>
</reference>
<dbReference type="Pfam" id="PF06985">
    <property type="entry name" value="HET"/>
    <property type="match status" value="1"/>
</dbReference>
<feature type="domain" description="Heterokaryon incompatibility" evidence="1">
    <location>
        <begin position="70"/>
        <end position="236"/>
    </location>
</feature>
<keyword evidence="3" id="KW-1185">Reference proteome</keyword>
<evidence type="ECO:0000313" key="2">
    <source>
        <dbReference type="EMBL" id="RSL40800.1"/>
    </source>
</evidence>
<dbReference type="PANTHER" id="PTHR24148:SF77">
    <property type="entry name" value="HETEROKARYON INCOMPATIBILITY DOMAIN-CONTAINING PROTEIN"/>
    <property type="match status" value="1"/>
</dbReference>